<evidence type="ECO:0000313" key="2">
    <source>
        <dbReference type="EMBL" id="URD82815.1"/>
    </source>
</evidence>
<dbReference type="EMBL" id="CP097503">
    <property type="protein sequence ID" value="URD82815.1"/>
    <property type="molecule type" value="Genomic_DNA"/>
</dbReference>
<proteinExistence type="predicted"/>
<accession>A0A9E7JIW9</accession>
<reference evidence="2" key="1">
    <citation type="submission" date="2022-05" db="EMBL/GenBank/DDBJ databases">
        <title>The Musa troglodytarum L. genome provides insights into the mechanism of non-climacteric behaviour and enrichment of carotenoids.</title>
        <authorList>
            <person name="Wang J."/>
        </authorList>
    </citation>
    <scope>NUCLEOTIDE SEQUENCE</scope>
    <source>
        <tissue evidence="2">Leaf</tissue>
    </source>
</reference>
<dbReference type="AlphaFoldDB" id="A0A9E7JIW9"/>
<evidence type="ECO:0000256" key="1">
    <source>
        <dbReference type="SAM" id="MobiDB-lite"/>
    </source>
</evidence>
<keyword evidence="3" id="KW-1185">Reference proteome</keyword>
<dbReference type="Proteomes" id="UP001055439">
    <property type="component" value="Chromosome 10"/>
</dbReference>
<gene>
    <name evidence="2" type="ORF">MUK42_09834</name>
</gene>
<evidence type="ECO:0000313" key="3">
    <source>
        <dbReference type="Proteomes" id="UP001055439"/>
    </source>
</evidence>
<feature type="region of interest" description="Disordered" evidence="1">
    <location>
        <begin position="66"/>
        <end position="88"/>
    </location>
</feature>
<organism evidence="2 3">
    <name type="scientific">Musa troglodytarum</name>
    <name type="common">fe'i banana</name>
    <dbReference type="NCBI Taxonomy" id="320322"/>
    <lineage>
        <taxon>Eukaryota</taxon>
        <taxon>Viridiplantae</taxon>
        <taxon>Streptophyta</taxon>
        <taxon>Embryophyta</taxon>
        <taxon>Tracheophyta</taxon>
        <taxon>Spermatophyta</taxon>
        <taxon>Magnoliopsida</taxon>
        <taxon>Liliopsida</taxon>
        <taxon>Zingiberales</taxon>
        <taxon>Musaceae</taxon>
        <taxon>Musa</taxon>
    </lineage>
</organism>
<feature type="region of interest" description="Disordered" evidence="1">
    <location>
        <begin position="154"/>
        <end position="176"/>
    </location>
</feature>
<sequence>MVSGCHGRWDPPRKRPLPVLNLVFPGSTKTGEPGRRWPPRPSHCDWLIPRQTEPATYLDAFDQRLTTGKSDGEGDGRSFSGPPSVPTTTVVSFSGSRHKIGKGGGHVVPSRLSFPLREINTRFPSLFIFQVNAAGLTLVLANSWRQKERGWGEGRSIIGRHGEGEDTDEADRERDEPAGDLLQAEERAAEEGLGAVGALRRRGRAHHLLFPGEAPPVLQLQVPLTSSPTRPLSPSLSMLLFGTCLWCLSSRISW</sequence>
<name>A0A9E7JIW9_9LILI</name>
<protein>
    <submittedName>
        <fullName evidence="2">Uncharacterized protein</fullName>
    </submittedName>
</protein>